<keyword evidence="4" id="KW-1185">Reference proteome</keyword>
<feature type="compositionally biased region" description="Acidic residues" evidence="1">
    <location>
        <begin position="90"/>
        <end position="99"/>
    </location>
</feature>
<organism evidence="2">
    <name type="scientific">Physcomitrium patens</name>
    <name type="common">Spreading-leaved earth moss</name>
    <name type="synonym">Physcomitrella patens</name>
    <dbReference type="NCBI Taxonomy" id="3218"/>
    <lineage>
        <taxon>Eukaryota</taxon>
        <taxon>Viridiplantae</taxon>
        <taxon>Streptophyta</taxon>
        <taxon>Embryophyta</taxon>
        <taxon>Bryophyta</taxon>
        <taxon>Bryophytina</taxon>
        <taxon>Bryopsida</taxon>
        <taxon>Funariidae</taxon>
        <taxon>Funariales</taxon>
        <taxon>Funariaceae</taxon>
        <taxon>Physcomitrium</taxon>
    </lineage>
</organism>
<protein>
    <submittedName>
        <fullName evidence="2 3">Uncharacterized protein</fullName>
    </submittedName>
</protein>
<accession>A0A2K1JBD5</accession>
<evidence type="ECO:0000313" key="3">
    <source>
        <dbReference type="EnsemblPlants" id="Pp3c15_500V3.1"/>
    </source>
</evidence>
<sequence>MGSSNFQHGSREELNLFQPLFETRQRLQFLSSEIRLQAPNPPTIGGSKPENKVLILETQDDCGSDTAVASLLNNSTASFSFHTAAPTVEDSVDGNDVEPDGGTQHEQPPDNEHTHLAKATKAIREKLMLSSTRAGRMPGVALTDETV</sequence>
<dbReference type="EnsemblPlants" id="Pp3c15_500V3.1">
    <property type="protein sequence ID" value="Pp3c15_500V3.1"/>
    <property type="gene ID" value="Pp3c15_500"/>
</dbReference>
<feature type="region of interest" description="Disordered" evidence="1">
    <location>
        <begin position="84"/>
        <end position="114"/>
    </location>
</feature>
<evidence type="ECO:0000313" key="2">
    <source>
        <dbReference type="EMBL" id="PNR38840.1"/>
    </source>
</evidence>
<reference evidence="3" key="3">
    <citation type="submission" date="2020-12" db="UniProtKB">
        <authorList>
            <consortium name="EnsemblPlants"/>
        </authorList>
    </citation>
    <scope>IDENTIFICATION</scope>
</reference>
<dbReference type="Proteomes" id="UP000006727">
    <property type="component" value="Chromosome 15"/>
</dbReference>
<dbReference type="InParanoid" id="A0A2K1JBD5"/>
<reference evidence="2 4" key="2">
    <citation type="journal article" date="2018" name="Plant J.">
        <title>The Physcomitrella patens chromosome-scale assembly reveals moss genome structure and evolution.</title>
        <authorList>
            <person name="Lang D."/>
            <person name="Ullrich K.K."/>
            <person name="Murat F."/>
            <person name="Fuchs J."/>
            <person name="Jenkins J."/>
            <person name="Haas F.B."/>
            <person name="Piednoel M."/>
            <person name="Gundlach H."/>
            <person name="Van Bel M."/>
            <person name="Meyberg R."/>
            <person name="Vives C."/>
            <person name="Morata J."/>
            <person name="Symeonidi A."/>
            <person name="Hiss M."/>
            <person name="Muchero W."/>
            <person name="Kamisugi Y."/>
            <person name="Saleh O."/>
            <person name="Blanc G."/>
            <person name="Decker E.L."/>
            <person name="van Gessel N."/>
            <person name="Grimwood J."/>
            <person name="Hayes R.D."/>
            <person name="Graham S.W."/>
            <person name="Gunter L.E."/>
            <person name="McDaniel S.F."/>
            <person name="Hoernstein S.N.W."/>
            <person name="Larsson A."/>
            <person name="Li F.W."/>
            <person name="Perroud P.F."/>
            <person name="Phillips J."/>
            <person name="Ranjan P."/>
            <person name="Rokshar D.S."/>
            <person name="Rothfels C.J."/>
            <person name="Schneider L."/>
            <person name="Shu S."/>
            <person name="Stevenson D.W."/>
            <person name="Thummler F."/>
            <person name="Tillich M."/>
            <person name="Villarreal Aguilar J.C."/>
            <person name="Widiez T."/>
            <person name="Wong G.K."/>
            <person name="Wymore A."/>
            <person name="Zhang Y."/>
            <person name="Zimmer A.D."/>
            <person name="Quatrano R.S."/>
            <person name="Mayer K.F.X."/>
            <person name="Goodstein D."/>
            <person name="Casacuberta J.M."/>
            <person name="Vandepoele K."/>
            <person name="Reski R."/>
            <person name="Cuming A.C."/>
            <person name="Tuskan G.A."/>
            <person name="Maumus F."/>
            <person name="Salse J."/>
            <person name="Schmutz J."/>
            <person name="Rensing S.A."/>
        </authorList>
    </citation>
    <scope>NUCLEOTIDE SEQUENCE [LARGE SCALE GENOMIC DNA]</scope>
    <source>
        <strain evidence="3 4">cv. Gransden 2004</strain>
    </source>
</reference>
<dbReference type="AlphaFoldDB" id="A0A2K1JBD5"/>
<proteinExistence type="predicted"/>
<dbReference type="Gramene" id="Pp3c15_500V3.1">
    <property type="protein sequence ID" value="Pp3c15_500V3.1"/>
    <property type="gene ID" value="Pp3c15_500"/>
</dbReference>
<name>A0A2K1JBD5_PHYPA</name>
<dbReference type="Gramene" id="Pp3c15_500V3.3">
    <property type="protein sequence ID" value="Pp3c15_500V3.3"/>
    <property type="gene ID" value="Pp3c15_500"/>
</dbReference>
<gene>
    <name evidence="2" type="ORF">PHYPA_019118</name>
</gene>
<evidence type="ECO:0000256" key="1">
    <source>
        <dbReference type="SAM" id="MobiDB-lite"/>
    </source>
</evidence>
<dbReference type="EMBL" id="ABEU02000015">
    <property type="protein sequence ID" value="PNR38840.1"/>
    <property type="molecule type" value="Genomic_DNA"/>
</dbReference>
<reference evidence="2 4" key="1">
    <citation type="journal article" date="2008" name="Science">
        <title>The Physcomitrella genome reveals evolutionary insights into the conquest of land by plants.</title>
        <authorList>
            <person name="Rensing S."/>
            <person name="Lang D."/>
            <person name="Zimmer A."/>
            <person name="Terry A."/>
            <person name="Salamov A."/>
            <person name="Shapiro H."/>
            <person name="Nishiyama T."/>
            <person name="Perroud P.-F."/>
            <person name="Lindquist E."/>
            <person name="Kamisugi Y."/>
            <person name="Tanahashi T."/>
            <person name="Sakakibara K."/>
            <person name="Fujita T."/>
            <person name="Oishi K."/>
            <person name="Shin-I T."/>
            <person name="Kuroki Y."/>
            <person name="Toyoda A."/>
            <person name="Suzuki Y."/>
            <person name="Hashimoto A."/>
            <person name="Yamaguchi K."/>
            <person name="Sugano A."/>
            <person name="Kohara Y."/>
            <person name="Fujiyama A."/>
            <person name="Anterola A."/>
            <person name="Aoki S."/>
            <person name="Ashton N."/>
            <person name="Barbazuk W.B."/>
            <person name="Barker E."/>
            <person name="Bennetzen J."/>
            <person name="Bezanilla M."/>
            <person name="Blankenship R."/>
            <person name="Cho S.H."/>
            <person name="Dutcher S."/>
            <person name="Estelle M."/>
            <person name="Fawcett J.A."/>
            <person name="Gundlach H."/>
            <person name="Hanada K."/>
            <person name="Heyl A."/>
            <person name="Hicks K.A."/>
            <person name="Hugh J."/>
            <person name="Lohr M."/>
            <person name="Mayer K."/>
            <person name="Melkozernov A."/>
            <person name="Murata T."/>
            <person name="Nelson D."/>
            <person name="Pils B."/>
            <person name="Prigge M."/>
            <person name="Reiss B."/>
            <person name="Renner T."/>
            <person name="Rombauts S."/>
            <person name="Rushton P."/>
            <person name="Sanderfoot A."/>
            <person name="Schween G."/>
            <person name="Shiu S.-H."/>
            <person name="Stueber K."/>
            <person name="Theodoulou F.L."/>
            <person name="Tu H."/>
            <person name="Van de Peer Y."/>
            <person name="Verrier P.J."/>
            <person name="Waters E."/>
            <person name="Wood A."/>
            <person name="Yang L."/>
            <person name="Cove D."/>
            <person name="Cuming A."/>
            <person name="Hasebe M."/>
            <person name="Lucas S."/>
            <person name="Mishler D.B."/>
            <person name="Reski R."/>
            <person name="Grigoriev I."/>
            <person name="Quatrano R.S."/>
            <person name="Boore J.L."/>
        </authorList>
    </citation>
    <scope>NUCLEOTIDE SEQUENCE [LARGE SCALE GENOMIC DNA]</scope>
    <source>
        <strain evidence="3 4">cv. Gransden 2004</strain>
    </source>
</reference>
<dbReference type="EnsemblPlants" id="Pp3c15_500V3.3">
    <property type="protein sequence ID" value="Pp3c15_500V3.3"/>
    <property type="gene ID" value="Pp3c15_500"/>
</dbReference>
<evidence type="ECO:0000313" key="4">
    <source>
        <dbReference type="Proteomes" id="UP000006727"/>
    </source>
</evidence>
<dbReference type="PaxDb" id="3218-PP1S211_53V6.2"/>